<dbReference type="Gene3D" id="1.10.510.10">
    <property type="entry name" value="Transferase(Phosphotransferase) domain 1"/>
    <property type="match status" value="1"/>
</dbReference>
<protein>
    <recommendedName>
        <fullName evidence="2">non-specific serine/threonine protein kinase</fullName>
        <ecNumber evidence="2">2.7.11.1</ecNumber>
    </recommendedName>
</protein>
<feature type="domain" description="Malectin" evidence="13">
    <location>
        <begin position="46"/>
        <end position="122"/>
    </location>
</feature>
<keyword evidence="4" id="KW-0597">Phosphoprotein</keyword>
<dbReference type="GO" id="GO:0004674">
    <property type="term" value="F:protein serine/threonine kinase activity"/>
    <property type="evidence" value="ECO:0007669"/>
    <property type="project" value="UniProtKB-KW"/>
</dbReference>
<evidence type="ECO:0000256" key="9">
    <source>
        <dbReference type="ARBA" id="ARBA00023170"/>
    </source>
</evidence>
<evidence type="ECO:0000256" key="7">
    <source>
        <dbReference type="ARBA" id="ARBA00022741"/>
    </source>
</evidence>
<proteinExistence type="predicted"/>
<evidence type="ECO:0000259" key="13">
    <source>
        <dbReference type="Pfam" id="PF11721"/>
    </source>
</evidence>
<evidence type="ECO:0000313" key="15">
    <source>
        <dbReference type="Proteomes" id="UP000813462"/>
    </source>
</evidence>
<keyword evidence="6" id="KW-0732">Signal</keyword>
<dbReference type="Pfam" id="PF11721">
    <property type="entry name" value="Malectin"/>
    <property type="match status" value="1"/>
</dbReference>
<comment type="catalytic activity">
    <reaction evidence="12">
        <text>L-seryl-[protein] + ATP = O-phospho-L-seryl-[protein] + ADP + H(+)</text>
        <dbReference type="Rhea" id="RHEA:17989"/>
        <dbReference type="Rhea" id="RHEA-COMP:9863"/>
        <dbReference type="Rhea" id="RHEA-COMP:11604"/>
        <dbReference type="ChEBI" id="CHEBI:15378"/>
        <dbReference type="ChEBI" id="CHEBI:29999"/>
        <dbReference type="ChEBI" id="CHEBI:30616"/>
        <dbReference type="ChEBI" id="CHEBI:83421"/>
        <dbReference type="ChEBI" id="CHEBI:456216"/>
        <dbReference type="EC" id="2.7.11.1"/>
    </reaction>
</comment>
<dbReference type="EC" id="2.7.11.1" evidence="2"/>
<comment type="caution">
    <text evidence="14">The sequence shown here is derived from an EMBL/GenBank/DDBJ whole genome shotgun (WGS) entry which is preliminary data.</text>
</comment>
<comment type="subcellular location">
    <subcellularLocation>
        <location evidence="1">Membrane</location>
        <topology evidence="1">Single-pass type I membrane protein</topology>
    </subcellularLocation>
</comment>
<keyword evidence="3" id="KW-0723">Serine/threonine-protein kinase</keyword>
<dbReference type="PANTHER" id="PTHR48006">
    <property type="entry name" value="LEUCINE-RICH REPEAT-CONTAINING PROTEIN DDB_G0281931-RELATED"/>
    <property type="match status" value="1"/>
</dbReference>
<dbReference type="AlphaFoldDB" id="A0A978VCM4"/>
<keyword evidence="8" id="KW-0067">ATP-binding</keyword>
<organism evidence="14 15">
    <name type="scientific">Ziziphus jujuba var. spinosa</name>
    <dbReference type="NCBI Taxonomy" id="714518"/>
    <lineage>
        <taxon>Eukaryota</taxon>
        <taxon>Viridiplantae</taxon>
        <taxon>Streptophyta</taxon>
        <taxon>Embryophyta</taxon>
        <taxon>Tracheophyta</taxon>
        <taxon>Spermatophyta</taxon>
        <taxon>Magnoliopsida</taxon>
        <taxon>eudicotyledons</taxon>
        <taxon>Gunneridae</taxon>
        <taxon>Pentapetalae</taxon>
        <taxon>rosids</taxon>
        <taxon>fabids</taxon>
        <taxon>Rosales</taxon>
        <taxon>Rhamnaceae</taxon>
        <taxon>Paliureae</taxon>
        <taxon>Ziziphus</taxon>
    </lineage>
</organism>
<keyword evidence="5" id="KW-0808">Transferase</keyword>
<dbReference type="GO" id="GO:0005886">
    <property type="term" value="C:plasma membrane"/>
    <property type="evidence" value="ECO:0007669"/>
    <property type="project" value="TreeGrafter"/>
</dbReference>
<evidence type="ECO:0000256" key="6">
    <source>
        <dbReference type="ARBA" id="ARBA00022729"/>
    </source>
</evidence>
<accession>A0A978VCM4</accession>
<keyword evidence="10" id="KW-0325">Glycoprotein</keyword>
<evidence type="ECO:0000256" key="10">
    <source>
        <dbReference type="ARBA" id="ARBA00023180"/>
    </source>
</evidence>
<evidence type="ECO:0000256" key="5">
    <source>
        <dbReference type="ARBA" id="ARBA00022679"/>
    </source>
</evidence>
<keyword evidence="3" id="KW-0418">Kinase</keyword>
<evidence type="ECO:0000256" key="2">
    <source>
        <dbReference type="ARBA" id="ARBA00012513"/>
    </source>
</evidence>
<dbReference type="PANTHER" id="PTHR48006:SF62">
    <property type="entry name" value="LEUCINE-RICH REPEAT TRANSMEMBRANE PROTEIN KINASE"/>
    <property type="match status" value="1"/>
</dbReference>
<dbReference type="Proteomes" id="UP000813462">
    <property type="component" value="Unassembled WGS sequence"/>
</dbReference>
<dbReference type="EMBL" id="JAEACU010000005">
    <property type="protein sequence ID" value="KAH7528113.1"/>
    <property type="molecule type" value="Genomic_DNA"/>
</dbReference>
<sequence length="193" mass="21331">MAEAFVFAWHAFRGAFLVIEAMESISMVKVLPVVLRVGRSEFVLGDSQLFKESKLCASSLRKDGLGLENGIYTVILQFSETAFEDSHTWKSLGKHGSLVLKNFDIQKDANGIASETVEKEFKAQLIGIDVRPITFSYDELKRPTNNLSSDNNGNLALEYAMSGHLTKKANVFAFGVLALEIVTGRQDSNPVRL</sequence>
<keyword evidence="7" id="KW-0547">Nucleotide-binding</keyword>
<name>A0A978VCM4_ZIZJJ</name>
<evidence type="ECO:0000256" key="3">
    <source>
        <dbReference type="ARBA" id="ARBA00022527"/>
    </source>
</evidence>
<evidence type="ECO:0000256" key="8">
    <source>
        <dbReference type="ARBA" id="ARBA00022840"/>
    </source>
</evidence>
<evidence type="ECO:0000256" key="12">
    <source>
        <dbReference type="ARBA" id="ARBA00048679"/>
    </source>
</evidence>
<evidence type="ECO:0000256" key="1">
    <source>
        <dbReference type="ARBA" id="ARBA00004479"/>
    </source>
</evidence>
<reference evidence="14" key="1">
    <citation type="journal article" date="2021" name="Front. Plant Sci.">
        <title>Chromosome-Scale Genome Assembly for Chinese Sour Jujube and Insights Into Its Genome Evolution and Domestication Signature.</title>
        <authorList>
            <person name="Shen L.-Y."/>
            <person name="Luo H."/>
            <person name="Wang X.-L."/>
            <person name="Wang X.-M."/>
            <person name="Qiu X.-J."/>
            <person name="Liu H."/>
            <person name="Zhou S.-S."/>
            <person name="Jia K.-H."/>
            <person name="Nie S."/>
            <person name="Bao Y.-T."/>
            <person name="Zhang R.-G."/>
            <person name="Yun Q.-Z."/>
            <person name="Chai Y.-H."/>
            <person name="Lu J.-Y."/>
            <person name="Li Y."/>
            <person name="Zhao S.-W."/>
            <person name="Mao J.-F."/>
            <person name="Jia S.-G."/>
            <person name="Mao Y.-M."/>
        </authorList>
    </citation>
    <scope>NUCLEOTIDE SEQUENCE</scope>
    <source>
        <strain evidence="14">AT0</strain>
        <tissue evidence="14">Leaf</tissue>
    </source>
</reference>
<evidence type="ECO:0000313" key="14">
    <source>
        <dbReference type="EMBL" id="KAH7528113.1"/>
    </source>
</evidence>
<evidence type="ECO:0000256" key="4">
    <source>
        <dbReference type="ARBA" id="ARBA00022553"/>
    </source>
</evidence>
<comment type="catalytic activity">
    <reaction evidence="11">
        <text>L-threonyl-[protein] + ATP = O-phospho-L-threonyl-[protein] + ADP + H(+)</text>
        <dbReference type="Rhea" id="RHEA:46608"/>
        <dbReference type="Rhea" id="RHEA-COMP:11060"/>
        <dbReference type="Rhea" id="RHEA-COMP:11605"/>
        <dbReference type="ChEBI" id="CHEBI:15378"/>
        <dbReference type="ChEBI" id="CHEBI:30013"/>
        <dbReference type="ChEBI" id="CHEBI:30616"/>
        <dbReference type="ChEBI" id="CHEBI:61977"/>
        <dbReference type="ChEBI" id="CHEBI:456216"/>
        <dbReference type="EC" id="2.7.11.1"/>
    </reaction>
</comment>
<evidence type="ECO:0000256" key="11">
    <source>
        <dbReference type="ARBA" id="ARBA00047899"/>
    </source>
</evidence>
<gene>
    <name evidence="14" type="ORF">FEM48_Zijuj05G0037400</name>
</gene>
<dbReference type="InterPro" id="IPR051824">
    <property type="entry name" value="LRR_Rcpt-Like_S/T_Kinase"/>
</dbReference>
<keyword evidence="9" id="KW-0675">Receptor</keyword>
<dbReference type="InterPro" id="IPR021720">
    <property type="entry name" value="Malectin_dom"/>
</dbReference>
<dbReference type="GO" id="GO:0005524">
    <property type="term" value="F:ATP binding"/>
    <property type="evidence" value="ECO:0007669"/>
    <property type="project" value="UniProtKB-KW"/>
</dbReference>